<dbReference type="Pfam" id="PF00392">
    <property type="entry name" value="GntR"/>
    <property type="match status" value="1"/>
</dbReference>
<evidence type="ECO:0000259" key="4">
    <source>
        <dbReference type="PROSITE" id="PS50949"/>
    </source>
</evidence>
<dbReference type="PRINTS" id="PR00035">
    <property type="entry name" value="HTHGNTR"/>
</dbReference>
<organism evidence="5 6">
    <name type="scientific">Aquincola tertiaricarbonis</name>
    <dbReference type="NCBI Taxonomy" id="391953"/>
    <lineage>
        <taxon>Bacteria</taxon>
        <taxon>Pseudomonadati</taxon>
        <taxon>Pseudomonadota</taxon>
        <taxon>Betaproteobacteria</taxon>
        <taxon>Burkholderiales</taxon>
        <taxon>Sphaerotilaceae</taxon>
        <taxon>Aquincola</taxon>
    </lineage>
</organism>
<dbReference type="SUPFAM" id="SSF48008">
    <property type="entry name" value="GntR ligand-binding domain-like"/>
    <property type="match status" value="1"/>
</dbReference>
<dbReference type="Gene3D" id="1.10.10.10">
    <property type="entry name" value="Winged helix-like DNA-binding domain superfamily/Winged helix DNA-binding domain"/>
    <property type="match status" value="1"/>
</dbReference>
<keyword evidence="3" id="KW-0804">Transcription</keyword>
<reference evidence="5" key="1">
    <citation type="submission" date="2022-05" db="EMBL/GenBank/DDBJ databases">
        <title>An RpoN-dependent PEP-CTERM gene is involved in floc formation of an Aquincola tertiaricarbonis strain.</title>
        <authorList>
            <person name="Qiu D."/>
            <person name="Xia M."/>
        </authorList>
    </citation>
    <scope>NUCLEOTIDE SEQUENCE</scope>
    <source>
        <strain evidence="5">RN12</strain>
    </source>
</reference>
<dbReference type="PANTHER" id="PTHR43537:SF24">
    <property type="entry name" value="GLUCONATE OPERON TRANSCRIPTIONAL REPRESSOR"/>
    <property type="match status" value="1"/>
</dbReference>
<dbReference type="RefSeq" id="WP_250195884.1">
    <property type="nucleotide sequence ID" value="NZ_CP097635.1"/>
</dbReference>
<dbReference type="InterPro" id="IPR011711">
    <property type="entry name" value="GntR_C"/>
</dbReference>
<keyword evidence="2" id="KW-0238">DNA-binding</keyword>
<dbReference type="InterPro" id="IPR008920">
    <property type="entry name" value="TF_FadR/GntR_C"/>
</dbReference>
<evidence type="ECO:0000313" key="5">
    <source>
        <dbReference type="EMBL" id="URI07651.1"/>
    </source>
</evidence>
<sequence length="224" mass="24590">MPAAAAPLADAFIDAPESASDAVFFGILHGLERRVFVPGQRLVEADLAARFDVGRNSVREALQRLAAEGVVEILRHKGAAIRALTVKETMDVLEVAERMTGLLARSAARGVAAGRGPQALARALQQLRSADSAQDPDAFARARRSFWRALLELAANRELRRLFPSIHMPIVYAQHPIAALQKLRLRDYEAIGQAVAQGREDVADARGMEHVRHVRREIQRQLAS</sequence>
<dbReference type="Proteomes" id="UP001056201">
    <property type="component" value="Chromosome 1"/>
</dbReference>
<proteinExistence type="predicted"/>
<accession>A0ABY4S2H2</accession>
<evidence type="ECO:0000256" key="2">
    <source>
        <dbReference type="ARBA" id="ARBA00023125"/>
    </source>
</evidence>
<keyword evidence="1" id="KW-0805">Transcription regulation</keyword>
<dbReference type="SMART" id="SM00345">
    <property type="entry name" value="HTH_GNTR"/>
    <property type="match status" value="1"/>
</dbReference>
<dbReference type="SUPFAM" id="SSF46785">
    <property type="entry name" value="Winged helix' DNA-binding domain"/>
    <property type="match status" value="1"/>
</dbReference>
<protein>
    <submittedName>
        <fullName evidence="5">GntR family transcriptional regulator</fullName>
    </submittedName>
</protein>
<dbReference type="Gene3D" id="1.20.120.530">
    <property type="entry name" value="GntR ligand-binding domain-like"/>
    <property type="match status" value="1"/>
</dbReference>
<dbReference type="InterPro" id="IPR000524">
    <property type="entry name" value="Tscrpt_reg_HTH_GntR"/>
</dbReference>
<evidence type="ECO:0000256" key="1">
    <source>
        <dbReference type="ARBA" id="ARBA00023015"/>
    </source>
</evidence>
<dbReference type="EMBL" id="CP097635">
    <property type="protein sequence ID" value="URI07651.1"/>
    <property type="molecule type" value="Genomic_DNA"/>
</dbReference>
<feature type="domain" description="HTH gntR-type" evidence="4">
    <location>
        <begin position="17"/>
        <end position="84"/>
    </location>
</feature>
<name>A0ABY4S2H2_AQUTE</name>
<dbReference type="InterPro" id="IPR036388">
    <property type="entry name" value="WH-like_DNA-bd_sf"/>
</dbReference>
<dbReference type="InterPro" id="IPR036390">
    <property type="entry name" value="WH_DNA-bd_sf"/>
</dbReference>
<evidence type="ECO:0000313" key="6">
    <source>
        <dbReference type="Proteomes" id="UP001056201"/>
    </source>
</evidence>
<dbReference type="PANTHER" id="PTHR43537">
    <property type="entry name" value="TRANSCRIPTIONAL REGULATOR, GNTR FAMILY"/>
    <property type="match status" value="1"/>
</dbReference>
<gene>
    <name evidence="5" type="ORF">MW290_03265</name>
</gene>
<keyword evidence="6" id="KW-1185">Reference proteome</keyword>
<dbReference type="PROSITE" id="PS50949">
    <property type="entry name" value="HTH_GNTR"/>
    <property type="match status" value="1"/>
</dbReference>
<evidence type="ECO:0000256" key="3">
    <source>
        <dbReference type="ARBA" id="ARBA00023163"/>
    </source>
</evidence>
<dbReference type="Pfam" id="PF07729">
    <property type="entry name" value="FCD"/>
    <property type="match status" value="1"/>
</dbReference>